<sequence>YVGEDGSSEPSINELKLKVVDFVKKFPTIGFEENEMKYA</sequence>
<dbReference type="EMBL" id="CAJVPY010066618">
    <property type="protein sequence ID" value="CAG8825545.1"/>
    <property type="molecule type" value="Genomic_DNA"/>
</dbReference>
<protein>
    <submittedName>
        <fullName evidence="1">1318_t:CDS:1</fullName>
    </submittedName>
</protein>
<organism evidence="1 2">
    <name type="scientific">Dentiscutata erythropus</name>
    <dbReference type="NCBI Taxonomy" id="1348616"/>
    <lineage>
        <taxon>Eukaryota</taxon>
        <taxon>Fungi</taxon>
        <taxon>Fungi incertae sedis</taxon>
        <taxon>Mucoromycota</taxon>
        <taxon>Glomeromycotina</taxon>
        <taxon>Glomeromycetes</taxon>
        <taxon>Diversisporales</taxon>
        <taxon>Gigasporaceae</taxon>
        <taxon>Dentiscutata</taxon>
    </lineage>
</organism>
<evidence type="ECO:0000313" key="1">
    <source>
        <dbReference type="EMBL" id="CAG8825545.1"/>
    </source>
</evidence>
<keyword evidence="2" id="KW-1185">Reference proteome</keyword>
<dbReference type="AlphaFoldDB" id="A0A9N9PBM4"/>
<reference evidence="1" key="1">
    <citation type="submission" date="2021-06" db="EMBL/GenBank/DDBJ databases">
        <authorList>
            <person name="Kallberg Y."/>
            <person name="Tangrot J."/>
            <person name="Rosling A."/>
        </authorList>
    </citation>
    <scope>NUCLEOTIDE SEQUENCE</scope>
    <source>
        <strain evidence="1">MA453B</strain>
    </source>
</reference>
<proteinExistence type="predicted"/>
<feature type="non-terminal residue" evidence="1">
    <location>
        <position position="1"/>
    </location>
</feature>
<evidence type="ECO:0000313" key="2">
    <source>
        <dbReference type="Proteomes" id="UP000789405"/>
    </source>
</evidence>
<accession>A0A9N9PBM4</accession>
<comment type="caution">
    <text evidence="1">The sequence shown here is derived from an EMBL/GenBank/DDBJ whole genome shotgun (WGS) entry which is preliminary data.</text>
</comment>
<name>A0A9N9PBM4_9GLOM</name>
<gene>
    <name evidence="1" type="ORF">DERYTH_LOCUS27923</name>
</gene>
<dbReference type="Proteomes" id="UP000789405">
    <property type="component" value="Unassembled WGS sequence"/>
</dbReference>